<evidence type="ECO:0000256" key="2">
    <source>
        <dbReference type="ARBA" id="ARBA00012755"/>
    </source>
</evidence>
<comment type="caution">
    <text evidence="6">The sequence shown here is derived from an EMBL/GenBank/DDBJ whole genome shotgun (WGS) entry which is preliminary data.</text>
</comment>
<dbReference type="InterPro" id="IPR050985">
    <property type="entry name" value="Alpha-glycosidase_related"/>
</dbReference>
<dbReference type="InterPro" id="IPR031704">
    <property type="entry name" value="Glyco_hydro_36_N"/>
</dbReference>
<evidence type="ECO:0000256" key="3">
    <source>
        <dbReference type="ARBA" id="ARBA00022801"/>
    </source>
</evidence>
<evidence type="ECO:0000259" key="5">
    <source>
        <dbReference type="Pfam" id="PF16875"/>
    </source>
</evidence>
<dbReference type="RefSeq" id="WP_270157667.1">
    <property type="nucleotide sequence ID" value="NZ_JAPNNL010000122.1"/>
</dbReference>
<evidence type="ECO:0000313" key="7">
    <source>
        <dbReference type="Proteomes" id="UP001144036"/>
    </source>
</evidence>
<dbReference type="PANTHER" id="PTHR43053:SF3">
    <property type="entry name" value="ALPHA-GALACTOSIDASE C-RELATED"/>
    <property type="match status" value="1"/>
</dbReference>
<organism evidence="6 7">
    <name type="scientific">Nonomuraea corallina</name>
    <dbReference type="NCBI Taxonomy" id="2989783"/>
    <lineage>
        <taxon>Bacteria</taxon>
        <taxon>Bacillati</taxon>
        <taxon>Actinomycetota</taxon>
        <taxon>Actinomycetes</taxon>
        <taxon>Streptosporangiales</taxon>
        <taxon>Streptosporangiaceae</taxon>
        <taxon>Nonomuraea</taxon>
    </lineage>
</organism>
<dbReference type="Proteomes" id="UP001144036">
    <property type="component" value="Unassembled WGS sequence"/>
</dbReference>
<dbReference type="InterPro" id="IPR013780">
    <property type="entry name" value="Glyco_hydro_b"/>
</dbReference>
<reference evidence="6" key="1">
    <citation type="submission" date="2022-11" db="EMBL/GenBank/DDBJ databases">
        <title>Nonomuraea corallina sp. nov., a new species of the genus Nonomuraea isolated from sea side sediment in Thai sea.</title>
        <authorList>
            <person name="Ngamcharungchit C."/>
            <person name="Matsumoto A."/>
            <person name="Suriyachadkun C."/>
            <person name="Panbangred W."/>
            <person name="Inahashi Y."/>
            <person name="Intra B."/>
        </authorList>
    </citation>
    <scope>NUCLEOTIDE SEQUENCE</scope>
    <source>
        <strain evidence="6">MCN248</strain>
    </source>
</reference>
<dbReference type="EMBL" id="JAPNNL010000122">
    <property type="protein sequence ID" value="MDA0636773.1"/>
    <property type="molecule type" value="Genomic_DNA"/>
</dbReference>
<dbReference type="InterPro" id="IPR002252">
    <property type="entry name" value="Glyco_hydro_36"/>
</dbReference>
<keyword evidence="4 6" id="KW-0326">Glycosidase</keyword>
<dbReference type="SUPFAM" id="SSF51445">
    <property type="entry name" value="(Trans)glycosidases"/>
    <property type="match status" value="1"/>
</dbReference>
<dbReference type="Gene3D" id="2.60.40.1180">
    <property type="entry name" value="Golgi alpha-mannosidase II"/>
    <property type="match status" value="1"/>
</dbReference>
<dbReference type="PRINTS" id="PR00743">
    <property type="entry name" value="GLHYDRLASE36"/>
</dbReference>
<feature type="domain" description="Glycosyl hydrolase family 36 N-terminal" evidence="5">
    <location>
        <begin position="24"/>
        <end position="258"/>
    </location>
</feature>
<gene>
    <name evidence="6" type="ORF">OUY22_25470</name>
</gene>
<dbReference type="EC" id="3.2.1.22" evidence="2"/>
<dbReference type="Gene3D" id="2.70.98.60">
    <property type="entry name" value="alpha-galactosidase from lactobacil brevis"/>
    <property type="match status" value="1"/>
</dbReference>
<evidence type="ECO:0000256" key="4">
    <source>
        <dbReference type="ARBA" id="ARBA00023295"/>
    </source>
</evidence>
<name>A0ABT4SHT2_9ACTN</name>
<evidence type="ECO:0000313" key="6">
    <source>
        <dbReference type="EMBL" id="MDA0636773.1"/>
    </source>
</evidence>
<accession>A0ABT4SHT2</accession>
<comment type="catalytic activity">
    <reaction evidence="1">
        <text>Hydrolysis of terminal, non-reducing alpha-D-galactose residues in alpha-D-galactosides, including galactose oligosaccharides, galactomannans and galactolipids.</text>
        <dbReference type="EC" id="3.2.1.22"/>
    </reaction>
</comment>
<sequence length="708" mass="77516">MEPAVHHFRSAGVSVVIECPSDALPAILHWGPDLGPLDDRELTALAASLRPRRDLTADVPVRTGLVPEARTGWTGLPGLSGHHAGRDWSPAFTAVTYELREDDGVRALTARAADPEARLTLSLTVELHPSGLVRARAALRNDHDVPYTLEALHLALPVPGVATELLDQAGRWSKERVPQRRPITVGAHVREGRHGRTGADAATVLFAATPDAGFGRGEVWGVHVAFSGNHRAYAERVHTGRTHLGGGELLLPGEVTLATGGSYRGPWVYAAYGRGLDEAAHRFHGFLRARPSHPRTPRPVVLNTWEAVYFDHDLDRLLELADRAARAGVERFVLDDGWFRGRRHDRAGLGDWYVDPEVWPRGLGPLVERVRGHGMQFGLWFEPEMVNPDSDLARAHPDWIMGAGDRLPPTARHQQVLNIAHPDAYAYVKERLLALIGEYAVDYVKWDHNRDLVDAGWAATGRAAVHEQTHALYRLLAEIRAARPGLEIESCSSGGGRVDLGILEHTDRVWASDCIDPVERQQIMRWTAQLLPPELVGSHVGAPRSHTTGRVHALPFRAVTAFFGHFGLEWDLTALDEAELAEVAGWIALHKRHRALLHSGTAVRVDDAPEGFQAHGVVAGDRSEAIFAIALLERPVTWPPGLLRLPGLDPDVSYLVRPLTPARSRPREGEPVWLTGEHVLTGRALAVSGIGVPALWPDDAVLAHLTAV</sequence>
<dbReference type="InterPro" id="IPR038417">
    <property type="entry name" value="Alpga-gal_N_sf"/>
</dbReference>
<proteinExistence type="predicted"/>
<dbReference type="PANTHER" id="PTHR43053">
    <property type="entry name" value="GLYCOSIDASE FAMILY 31"/>
    <property type="match status" value="1"/>
</dbReference>
<keyword evidence="3 6" id="KW-0378">Hydrolase</keyword>
<dbReference type="Pfam" id="PF02065">
    <property type="entry name" value="Melibiase"/>
    <property type="match status" value="1"/>
</dbReference>
<evidence type="ECO:0000256" key="1">
    <source>
        <dbReference type="ARBA" id="ARBA00001255"/>
    </source>
</evidence>
<dbReference type="CDD" id="cd14791">
    <property type="entry name" value="GH36"/>
    <property type="match status" value="1"/>
</dbReference>
<dbReference type="InterPro" id="IPR017853">
    <property type="entry name" value="GH"/>
</dbReference>
<keyword evidence="7" id="KW-1185">Reference proteome</keyword>
<dbReference type="GO" id="GO:0004557">
    <property type="term" value="F:alpha-galactosidase activity"/>
    <property type="evidence" value="ECO:0007669"/>
    <property type="project" value="UniProtKB-EC"/>
</dbReference>
<dbReference type="InterPro" id="IPR013785">
    <property type="entry name" value="Aldolase_TIM"/>
</dbReference>
<dbReference type="Gene3D" id="3.20.20.70">
    <property type="entry name" value="Aldolase class I"/>
    <property type="match status" value="1"/>
</dbReference>
<dbReference type="Pfam" id="PF16875">
    <property type="entry name" value="Glyco_hydro_36N"/>
    <property type="match status" value="1"/>
</dbReference>
<protein>
    <recommendedName>
        <fullName evidence="2">alpha-galactosidase</fullName>
        <ecNumber evidence="2">3.2.1.22</ecNumber>
    </recommendedName>
</protein>